<name>A0A3N4LSN3_9PEZI</name>
<keyword evidence="2" id="KW-1185">Reference proteome</keyword>
<dbReference type="AlphaFoldDB" id="A0A3N4LSN3"/>
<evidence type="ECO:0008006" key="3">
    <source>
        <dbReference type="Google" id="ProtNLM"/>
    </source>
</evidence>
<dbReference type="InParanoid" id="A0A3N4LSN3"/>
<protein>
    <recommendedName>
        <fullName evidence="3">HNH nuclease domain-containing protein</fullName>
    </recommendedName>
</protein>
<accession>A0A3N4LSN3</accession>
<organism evidence="1 2">
    <name type="scientific">Terfezia boudieri ATCC MYA-4762</name>
    <dbReference type="NCBI Taxonomy" id="1051890"/>
    <lineage>
        <taxon>Eukaryota</taxon>
        <taxon>Fungi</taxon>
        <taxon>Dikarya</taxon>
        <taxon>Ascomycota</taxon>
        <taxon>Pezizomycotina</taxon>
        <taxon>Pezizomycetes</taxon>
        <taxon>Pezizales</taxon>
        <taxon>Pezizaceae</taxon>
        <taxon>Terfezia</taxon>
    </lineage>
</organism>
<gene>
    <name evidence="1" type="ORF">L211DRAFT_235210</name>
</gene>
<evidence type="ECO:0000313" key="1">
    <source>
        <dbReference type="EMBL" id="RPB23651.1"/>
    </source>
</evidence>
<reference evidence="1 2" key="1">
    <citation type="journal article" date="2018" name="Nat. Ecol. Evol.">
        <title>Pezizomycetes genomes reveal the molecular basis of ectomycorrhizal truffle lifestyle.</title>
        <authorList>
            <person name="Murat C."/>
            <person name="Payen T."/>
            <person name="Noel B."/>
            <person name="Kuo A."/>
            <person name="Morin E."/>
            <person name="Chen J."/>
            <person name="Kohler A."/>
            <person name="Krizsan K."/>
            <person name="Balestrini R."/>
            <person name="Da Silva C."/>
            <person name="Montanini B."/>
            <person name="Hainaut M."/>
            <person name="Levati E."/>
            <person name="Barry K.W."/>
            <person name="Belfiori B."/>
            <person name="Cichocki N."/>
            <person name="Clum A."/>
            <person name="Dockter R.B."/>
            <person name="Fauchery L."/>
            <person name="Guy J."/>
            <person name="Iotti M."/>
            <person name="Le Tacon F."/>
            <person name="Lindquist E.A."/>
            <person name="Lipzen A."/>
            <person name="Malagnac F."/>
            <person name="Mello A."/>
            <person name="Molinier V."/>
            <person name="Miyauchi S."/>
            <person name="Poulain J."/>
            <person name="Riccioni C."/>
            <person name="Rubini A."/>
            <person name="Sitrit Y."/>
            <person name="Splivallo R."/>
            <person name="Traeger S."/>
            <person name="Wang M."/>
            <person name="Zifcakova L."/>
            <person name="Wipf D."/>
            <person name="Zambonelli A."/>
            <person name="Paolocci F."/>
            <person name="Nowrousian M."/>
            <person name="Ottonello S."/>
            <person name="Baldrian P."/>
            <person name="Spatafora J.W."/>
            <person name="Henrissat B."/>
            <person name="Nagy L.G."/>
            <person name="Aury J.M."/>
            <person name="Wincker P."/>
            <person name="Grigoriev I.V."/>
            <person name="Bonfante P."/>
            <person name="Martin F.M."/>
        </authorList>
    </citation>
    <scope>NUCLEOTIDE SEQUENCE [LARGE SCALE GENOMIC DNA]</scope>
    <source>
        <strain evidence="1 2">ATCC MYA-4762</strain>
    </source>
</reference>
<dbReference type="OrthoDB" id="2142759at2759"/>
<evidence type="ECO:0000313" key="2">
    <source>
        <dbReference type="Proteomes" id="UP000267821"/>
    </source>
</evidence>
<dbReference type="EMBL" id="ML121545">
    <property type="protein sequence ID" value="RPB23651.1"/>
    <property type="molecule type" value="Genomic_DNA"/>
</dbReference>
<sequence>MWPAQIPPEWHQPGGFSNQGLAAASAYVAEVRGRDRSCRITGFSDAGSVAPLIPREEADWFVSRGMSLFNLNQALSPAYITSDVLNCLLLRDDVYRVFDDAKLVIVPKNGKYVSHFVQQTTNLGHLYHNCESWELGVRAEFLYARFAWSVLQLHGLFVSTQTRF</sequence>
<dbReference type="Proteomes" id="UP000267821">
    <property type="component" value="Unassembled WGS sequence"/>
</dbReference>
<proteinExistence type="predicted"/>